<evidence type="ECO:0000256" key="3">
    <source>
        <dbReference type="ARBA" id="ARBA00023004"/>
    </source>
</evidence>
<dbReference type="SUPFAM" id="SSF53067">
    <property type="entry name" value="Actin-like ATPase domain"/>
    <property type="match status" value="1"/>
</dbReference>
<accession>A0AA43RJI1</accession>
<comment type="caution">
    <text evidence="6">The sequence shown here is derived from an EMBL/GenBank/DDBJ whole genome shotgun (WGS) entry which is preliminary data.</text>
</comment>
<dbReference type="Proteomes" id="UP001168575">
    <property type="component" value="Unassembled WGS sequence"/>
</dbReference>
<dbReference type="PANTHER" id="PTHR32329:SF2">
    <property type="entry name" value="BIFUNCTIONAL PROTEIN [INCLUDES 2-HYDROXYACYL-COA DEHYDRATASE (N-TER) AND ITS ACTIVATOR DOMAIN (C_TERM)"/>
    <property type="match status" value="1"/>
</dbReference>
<dbReference type="PANTHER" id="PTHR32329">
    <property type="entry name" value="BIFUNCTIONAL PROTEIN [INCLUDES 2-HYDROXYACYL-COA DEHYDRATASE (N-TER) AND ITS ACTIVATOR DOMAIN (C_TERM)-RELATED"/>
    <property type="match status" value="1"/>
</dbReference>
<protein>
    <submittedName>
        <fullName evidence="6">Acyl-CoA dehydratase activase</fullName>
    </submittedName>
</protein>
<comment type="cofactor">
    <cofactor evidence="1">
        <name>[4Fe-4S] cluster</name>
        <dbReference type="ChEBI" id="CHEBI:49883"/>
    </cofactor>
</comment>
<name>A0AA43RJI1_9ACTN</name>
<dbReference type="InterPro" id="IPR008275">
    <property type="entry name" value="CoA_E_activase_dom"/>
</dbReference>
<dbReference type="InterPro" id="IPR051805">
    <property type="entry name" value="Dehydratase_Activator_Redct"/>
</dbReference>
<dbReference type="Pfam" id="PF01869">
    <property type="entry name" value="BcrAD_BadFG"/>
    <property type="match status" value="1"/>
</dbReference>
<keyword evidence="2" id="KW-0479">Metal-binding</keyword>
<dbReference type="NCBIfam" id="TIGR00241">
    <property type="entry name" value="CoA_E_activ"/>
    <property type="match status" value="1"/>
</dbReference>
<sequence>MAVAGVDVGSVAAKAVIWDARAGRMLGRAVLPTGWNAREAGESVLQAACEQAGLSRSSLTRVVGTGYGRISLPFADRVVTEISCHARGACQLFPATGVVLDIGGQDSKVIAVEQGAVQDFVMNDKCAAGTGRFLQVLSGILDMDLPALGRAAERGRPVPISSMCAVFAETEIIGLLAQGTAPEDIAAGVFLSIARRMRGLAARIPLRGECTFTGGLAISPAFSRLLAEELGVAVNVPPDPQIVGALGAALVAAG</sequence>
<keyword evidence="7" id="KW-1185">Reference proteome</keyword>
<feature type="domain" description="ATPase BadF/BadG/BcrA/BcrD type" evidence="5">
    <location>
        <begin position="5"/>
        <end position="252"/>
    </location>
</feature>
<evidence type="ECO:0000259" key="5">
    <source>
        <dbReference type="Pfam" id="PF01869"/>
    </source>
</evidence>
<dbReference type="Gene3D" id="3.30.420.40">
    <property type="match status" value="2"/>
</dbReference>
<evidence type="ECO:0000256" key="2">
    <source>
        <dbReference type="ARBA" id="ARBA00022723"/>
    </source>
</evidence>
<dbReference type="CDD" id="cd24036">
    <property type="entry name" value="ASKHA_NBD_BcrAD_BadFG_HgdC_HadI"/>
    <property type="match status" value="1"/>
</dbReference>
<proteinExistence type="predicted"/>
<dbReference type="AlphaFoldDB" id="A0AA43RJI1"/>
<dbReference type="EMBL" id="JAUMVS010000398">
    <property type="protein sequence ID" value="MDO4842973.1"/>
    <property type="molecule type" value="Genomic_DNA"/>
</dbReference>
<dbReference type="GO" id="GO:0046872">
    <property type="term" value="F:metal ion binding"/>
    <property type="evidence" value="ECO:0007669"/>
    <property type="project" value="UniProtKB-KW"/>
</dbReference>
<dbReference type="InterPro" id="IPR002731">
    <property type="entry name" value="ATPase_BadF"/>
</dbReference>
<keyword evidence="3" id="KW-0408">Iron</keyword>
<keyword evidence="4" id="KW-0411">Iron-sulfur</keyword>
<evidence type="ECO:0000313" key="6">
    <source>
        <dbReference type="EMBL" id="MDO4842973.1"/>
    </source>
</evidence>
<evidence type="ECO:0000256" key="1">
    <source>
        <dbReference type="ARBA" id="ARBA00001966"/>
    </source>
</evidence>
<dbReference type="GO" id="GO:0051536">
    <property type="term" value="F:iron-sulfur cluster binding"/>
    <property type="evidence" value="ECO:0007669"/>
    <property type="project" value="UniProtKB-KW"/>
</dbReference>
<evidence type="ECO:0000313" key="7">
    <source>
        <dbReference type="Proteomes" id="UP001168575"/>
    </source>
</evidence>
<organism evidence="6 7">
    <name type="scientific">Phoenicibacter congonensis</name>
    <dbReference type="NCBI Taxonomy" id="1944646"/>
    <lineage>
        <taxon>Bacteria</taxon>
        <taxon>Bacillati</taxon>
        <taxon>Actinomycetota</taxon>
        <taxon>Coriobacteriia</taxon>
        <taxon>Eggerthellales</taxon>
        <taxon>Eggerthellaceae</taxon>
        <taxon>Phoenicibacter</taxon>
    </lineage>
</organism>
<gene>
    <name evidence="6" type="ORF">Q3982_09880</name>
</gene>
<reference evidence="6" key="1">
    <citation type="submission" date="2023-07" db="EMBL/GenBank/DDBJ databases">
        <title>Between Cages and Wild: Unraveling the Impact of Captivity on Animal Microbiomes and Antimicrobial Resistance.</title>
        <authorList>
            <person name="Schmartz G.P."/>
            <person name="Rehner J."/>
            <person name="Schuff M.J."/>
            <person name="Becker S.L."/>
            <person name="Kravczyk M."/>
            <person name="Gurevich A."/>
            <person name="Francke R."/>
            <person name="Mueller R."/>
            <person name="Keller V."/>
            <person name="Keller A."/>
        </authorList>
    </citation>
    <scope>NUCLEOTIDE SEQUENCE</scope>
    <source>
        <strain evidence="6">S12M_St_49</strain>
    </source>
</reference>
<dbReference type="InterPro" id="IPR043129">
    <property type="entry name" value="ATPase_NBD"/>
</dbReference>
<evidence type="ECO:0000256" key="4">
    <source>
        <dbReference type="ARBA" id="ARBA00023014"/>
    </source>
</evidence>